<organism evidence="1 2">
    <name type="scientific">Xyrichtys novacula</name>
    <name type="common">Pearly razorfish</name>
    <name type="synonym">Hemipteronotus novacula</name>
    <dbReference type="NCBI Taxonomy" id="13765"/>
    <lineage>
        <taxon>Eukaryota</taxon>
        <taxon>Metazoa</taxon>
        <taxon>Chordata</taxon>
        <taxon>Craniata</taxon>
        <taxon>Vertebrata</taxon>
        <taxon>Euteleostomi</taxon>
        <taxon>Actinopterygii</taxon>
        <taxon>Neopterygii</taxon>
        <taxon>Teleostei</taxon>
        <taxon>Neoteleostei</taxon>
        <taxon>Acanthomorphata</taxon>
        <taxon>Eupercaria</taxon>
        <taxon>Labriformes</taxon>
        <taxon>Labridae</taxon>
        <taxon>Xyrichtys</taxon>
    </lineage>
</organism>
<evidence type="ECO:0000313" key="2">
    <source>
        <dbReference type="Proteomes" id="UP001178508"/>
    </source>
</evidence>
<name>A0AAV1FF82_XYRNO</name>
<proteinExistence type="predicted"/>
<gene>
    <name evidence="1" type="ORF">XNOV1_A007090</name>
</gene>
<feature type="non-terminal residue" evidence="1">
    <location>
        <position position="116"/>
    </location>
</feature>
<sequence length="116" mass="13125">MKERLVAFQCQDWNTVNTLNRQIKNDITKAKLRYKDRIEQEFSSINTRQAYQKIKTLTGQAPSLGHKISTNAATFADSLNSFYTRFDTADHSALCDELLSALPPDAPSQPPFSVED</sequence>
<evidence type="ECO:0000313" key="1">
    <source>
        <dbReference type="EMBL" id="CAJ1059674.1"/>
    </source>
</evidence>
<dbReference type="Proteomes" id="UP001178508">
    <property type="component" value="Chromosome 7"/>
</dbReference>
<reference evidence="1" key="1">
    <citation type="submission" date="2023-08" db="EMBL/GenBank/DDBJ databases">
        <authorList>
            <person name="Alioto T."/>
            <person name="Alioto T."/>
            <person name="Gomez Garrido J."/>
        </authorList>
    </citation>
    <scope>NUCLEOTIDE SEQUENCE</scope>
</reference>
<dbReference type="AlphaFoldDB" id="A0AAV1FF82"/>
<accession>A0AAV1FF82</accession>
<keyword evidence="2" id="KW-1185">Reference proteome</keyword>
<protein>
    <submittedName>
        <fullName evidence="1">Uncharacterized protein</fullName>
    </submittedName>
</protein>
<dbReference type="EMBL" id="OY660870">
    <property type="protein sequence ID" value="CAJ1059674.1"/>
    <property type="molecule type" value="Genomic_DNA"/>
</dbReference>